<keyword evidence="11" id="KW-1185">Reference proteome</keyword>
<dbReference type="InterPro" id="IPR001494">
    <property type="entry name" value="Importin-beta_N"/>
</dbReference>
<feature type="region of interest" description="Disordered" evidence="8">
    <location>
        <begin position="933"/>
        <end position="968"/>
    </location>
</feature>
<evidence type="ECO:0000256" key="6">
    <source>
        <dbReference type="ARBA" id="ARBA00022927"/>
    </source>
</evidence>
<dbReference type="InterPro" id="IPR058669">
    <property type="entry name" value="TPR_IPO7/11-like"/>
</dbReference>
<evidence type="ECO:0000256" key="8">
    <source>
        <dbReference type="SAM" id="MobiDB-lite"/>
    </source>
</evidence>
<reference evidence="10 11" key="1">
    <citation type="submission" date="2021-06" db="EMBL/GenBank/DDBJ databases">
        <title>Caerostris darwini draft genome.</title>
        <authorList>
            <person name="Kono N."/>
            <person name="Arakawa K."/>
        </authorList>
    </citation>
    <scope>NUCLEOTIDE SEQUENCE [LARGE SCALE GENOMIC DNA]</scope>
</reference>
<dbReference type="PANTHER" id="PTHR10997">
    <property type="entry name" value="IMPORTIN-7, 8, 11"/>
    <property type="match status" value="1"/>
</dbReference>
<dbReference type="Pfam" id="PF03810">
    <property type="entry name" value="IBN_N"/>
    <property type="match status" value="1"/>
</dbReference>
<dbReference type="Proteomes" id="UP001054837">
    <property type="component" value="Unassembled WGS sequence"/>
</dbReference>
<evidence type="ECO:0000256" key="3">
    <source>
        <dbReference type="ARBA" id="ARBA00007991"/>
    </source>
</evidence>
<dbReference type="PANTHER" id="PTHR10997:SF18">
    <property type="entry name" value="D-IMPORTIN 7_RANBP7"/>
    <property type="match status" value="1"/>
</dbReference>
<accession>A0AAV4U209</accession>
<dbReference type="EMBL" id="BPLQ01010606">
    <property type="protein sequence ID" value="GIY51833.1"/>
    <property type="molecule type" value="Genomic_DNA"/>
</dbReference>
<dbReference type="GO" id="GO:0031267">
    <property type="term" value="F:small GTPase binding"/>
    <property type="evidence" value="ECO:0007669"/>
    <property type="project" value="InterPro"/>
</dbReference>
<feature type="compositionally biased region" description="Acidic residues" evidence="8">
    <location>
        <begin position="941"/>
        <end position="959"/>
    </location>
</feature>
<proteinExistence type="inferred from homology"/>
<dbReference type="Pfam" id="PF25758">
    <property type="entry name" value="TPR_IPO11"/>
    <property type="match status" value="1"/>
</dbReference>
<dbReference type="GO" id="GO:0005829">
    <property type="term" value="C:cytosol"/>
    <property type="evidence" value="ECO:0007669"/>
    <property type="project" value="TreeGrafter"/>
</dbReference>
<dbReference type="Pfam" id="PF25018">
    <property type="entry name" value="HEAT_IPO9_c"/>
    <property type="match status" value="1"/>
</dbReference>
<dbReference type="InterPro" id="IPR016024">
    <property type="entry name" value="ARM-type_fold"/>
</dbReference>
<dbReference type="PROSITE" id="PS50166">
    <property type="entry name" value="IMPORTIN_B_NT"/>
    <property type="match status" value="1"/>
</dbReference>
<gene>
    <name evidence="10" type="primary">Ipo7</name>
    <name evidence="10" type="ORF">CDAR_477291</name>
</gene>
<evidence type="ECO:0000256" key="5">
    <source>
        <dbReference type="ARBA" id="ARBA00022490"/>
    </source>
</evidence>
<keyword evidence="4" id="KW-0813">Transport</keyword>
<protein>
    <submittedName>
        <fullName evidence="10">Importin-7</fullName>
    </submittedName>
</protein>
<comment type="similarity">
    <text evidence="3">Belongs to the importin beta family.</text>
</comment>
<feature type="domain" description="Importin N-terminal" evidence="9">
    <location>
        <begin position="22"/>
        <end position="101"/>
    </location>
</feature>
<dbReference type="SUPFAM" id="SSF48371">
    <property type="entry name" value="ARM repeat"/>
    <property type="match status" value="1"/>
</dbReference>
<comment type="subcellular location">
    <subcellularLocation>
        <location evidence="2">Cytoplasm</location>
    </subcellularLocation>
    <subcellularLocation>
        <location evidence="1">Nucleus</location>
    </subcellularLocation>
</comment>
<keyword evidence="6" id="KW-0653">Protein transport</keyword>
<evidence type="ECO:0000256" key="2">
    <source>
        <dbReference type="ARBA" id="ARBA00004496"/>
    </source>
</evidence>
<evidence type="ECO:0000313" key="10">
    <source>
        <dbReference type="EMBL" id="GIY51833.1"/>
    </source>
</evidence>
<sequence>MDTNKLIEILRATIDPNQREAAEKQLEQVHKIIGFAPSLLQVVMMNSVDISIRQAGVIYLKNMVAQFWQDKEQESGKPLAFSIHEQDRGMIRDSIVDAMVYAADLIRVQLAVCVSNIVKYDFPGKWTGIVDKISVYLQMNDTNVCMGALICMYQLVKNFEYKNAVERGPLNDAMNLLLPMIYQRCAQLTPDPSDVSALLQKQILKIFFALIQYFLPLDLITREVFSQWMELLRNIVDRPVPEQASTYDEEEQAELPWWKCKKWALHILTRVFERYGSPDAVAVEYQEFSKYYLKMYTAGILEVLLKLLDQFRQKVFVSPRVLQLILNYINEAVIHSYSWKLLKPHMLLIVQEIIFPLMCSTEKDEELWHTDPHEYIRMKFDVFEDFISPVTAAQTLLHSIAKKRKEMLQKSMEFVMTVLTNASSSPRQTDGALHMVGTVADVLLKRKFYKDQMETILVAYVYPHFQSKHGFMRARACWVLHYFCSMHFQNEQNLVTALQLTQNSLLNDQELPVKVEAAVALQMLITNQDKAEKHLEPHIKPIALELLNILRETENDDLTNVMQKIVCTYTQQLLPIAVEMTQHLAQTFTQVVGPNGDDSTDDKTITAMGILNTMDTILSVMEDHRDIMNHLEPIVLNVIGLILTHDIVEFYEESMSLIYSLSSNSISPDMWKVFELMYQTFLKDGTDFFTEKVYISDMMPALHNYVRVDTQAFVSNENHLLAIYNMCKTLLHSEVGEDSECHAAKLLEVVILQCRGMIDQCIPSFVELVLGRLTREVKTSELRTMCLQVVIAALYYNPNLLFETLEKILMPNTTESITQHFVKQWVHDSDCFLGLHDRKMCVLGLCTLISTNVFRSKVNNEIVQKVVPSILLLFEGLKRAYIYKAQEEEDDSEEEEEEDVDPDLLGSDEDDVGNDDVAELTRYAQTVKKKSPFPVTSSSIVDDDEATDDDEYEEPEETALEGYSTPLDDDDTPVDEYIIFKEVMNGIKTTDPNWYNILTSHLTAEQQRSFEDVFVLADQRKAAAVSKRIEKSGGYVFQNQTVPTSFNFGGTPLS</sequence>
<evidence type="ECO:0000259" key="9">
    <source>
        <dbReference type="PROSITE" id="PS50166"/>
    </source>
</evidence>
<evidence type="ECO:0000256" key="7">
    <source>
        <dbReference type="ARBA" id="ARBA00023242"/>
    </source>
</evidence>
<evidence type="ECO:0000256" key="4">
    <source>
        <dbReference type="ARBA" id="ARBA00022448"/>
    </source>
</evidence>
<organism evidence="10 11">
    <name type="scientific">Caerostris darwini</name>
    <dbReference type="NCBI Taxonomy" id="1538125"/>
    <lineage>
        <taxon>Eukaryota</taxon>
        <taxon>Metazoa</taxon>
        <taxon>Ecdysozoa</taxon>
        <taxon>Arthropoda</taxon>
        <taxon>Chelicerata</taxon>
        <taxon>Arachnida</taxon>
        <taxon>Araneae</taxon>
        <taxon>Araneomorphae</taxon>
        <taxon>Entelegynae</taxon>
        <taxon>Araneoidea</taxon>
        <taxon>Araneidae</taxon>
        <taxon>Caerostris</taxon>
    </lineage>
</organism>
<dbReference type="FunFam" id="1.25.10.10:FF:000813">
    <property type="entry name" value="D-Importin 7/RanBP7"/>
    <property type="match status" value="1"/>
</dbReference>
<keyword evidence="5" id="KW-0963">Cytoplasm</keyword>
<dbReference type="InterPro" id="IPR011989">
    <property type="entry name" value="ARM-like"/>
</dbReference>
<feature type="region of interest" description="Disordered" evidence="8">
    <location>
        <begin position="886"/>
        <end position="913"/>
    </location>
</feature>
<dbReference type="SMART" id="SM00913">
    <property type="entry name" value="IBN_N"/>
    <property type="match status" value="1"/>
</dbReference>
<evidence type="ECO:0000256" key="1">
    <source>
        <dbReference type="ARBA" id="ARBA00004123"/>
    </source>
</evidence>
<feature type="compositionally biased region" description="Acidic residues" evidence="8">
    <location>
        <begin position="887"/>
        <end position="913"/>
    </location>
</feature>
<dbReference type="InterPro" id="IPR056840">
    <property type="entry name" value="HEAT_IPO9_central"/>
</dbReference>
<keyword evidence="7" id="KW-0539">Nucleus</keyword>
<dbReference type="AlphaFoldDB" id="A0AAV4U209"/>
<evidence type="ECO:0000313" key="11">
    <source>
        <dbReference type="Proteomes" id="UP001054837"/>
    </source>
</evidence>
<dbReference type="GO" id="GO:0006606">
    <property type="term" value="P:protein import into nucleus"/>
    <property type="evidence" value="ECO:0007669"/>
    <property type="project" value="TreeGrafter"/>
</dbReference>
<name>A0AAV4U209_9ARAC</name>
<dbReference type="Gene3D" id="1.25.10.10">
    <property type="entry name" value="Leucine-rich Repeat Variant"/>
    <property type="match status" value="1"/>
</dbReference>
<comment type="caution">
    <text evidence="10">The sequence shown here is derived from an EMBL/GenBank/DDBJ whole genome shotgun (WGS) entry which is preliminary data.</text>
</comment>
<dbReference type="GO" id="GO:0005635">
    <property type="term" value="C:nuclear envelope"/>
    <property type="evidence" value="ECO:0007669"/>
    <property type="project" value="TreeGrafter"/>
</dbReference>